<keyword evidence="3 6" id="KW-0812">Transmembrane</keyword>
<evidence type="ECO:0000256" key="2">
    <source>
        <dbReference type="ARBA" id="ARBA00007362"/>
    </source>
</evidence>
<evidence type="ECO:0000313" key="8">
    <source>
        <dbReference type="EMBL" id="OPG17423.1"/>
    </source>
</evidence>
<feature type="domain" description="EamA" evidence="7">
    <location>
        <begin position="34"/>
        <end position="165"/>
    </location>
</feature>
<reference evidence="8 9" key="1">
    <citation type="submission" date="2017-02" db="EMBL/GenBank/DDBJ databases">
        <title>Draft genome of Acidibacillus ferrooxidans Huett2.</title>
        <authorList>
            <person name="Schopf S."/>
        </authorList>
    </citation>
    <scope>NUCLEOTIDE SEQUENCE [LARGE SCALE GENOMIC DNA]</scope>
    <source>
        <strain evidence="8 9">Huett2</strain>
    </source>
</reference>
<comment type="caution">
    <text evidence="8">The sequence shown here is derived from an EMBL/GenBank/DDBJ whole genome shotgun (WGS) entry which is preliminary data.</text>
</comment>
<organism evidence="8 9">
    <name type="scientific">Ferroacidibacillus organovorans</name>
    <dbReference type="NCBI Taxonomy" id="1765683"/>
    <lineage>
        <taxon>Bacteria</taxon>
        <taxon>Bacillati</taxon>
        <taxon>Bacillota</taxon>
        <taxon>Bacilli</taxon>
        <taxon>Bacillales</taxon>
        <taxon>Alicyclobacillaceae</taxon>
        <taxon>Ferroacidibacillus</taxon>
    </lineage>
</organism>
<dbReference type="Proteomes" id="UP000190229">
    <property type="component" value="Unassembled WGS sequence"/>
</dbReference>
<keyword evidence="5 6" id="KW-0472">Membrane</keyword>
<dbReference type="GO" id="GO:0016020">
    <property type="term" value="C:membrane"/>
    <property type="evidence" value="ECO:0007669"/>
    <property type="project" value="UniProtKB-SubCell"/>
</dbReference>
<feature type="domain" description="EamA" evidence="7">
    <location>
        <begin position="176"/>
        <end position="309"/>
    </location>
</feature>
<dbReference type="Pfam" id="PF00892">
    <property type="entry name" value="EamA"/>
    <property type="match status" value="2"/>
</dbReference>
<comment type="subcellular location">
    <subcellularLocation>
        <location evidence="1">Endomembrane system</location>
        <topology evidence="1">Multi-pass membrane protein</topology>
    </subcellularLocation>
</comment>
<dbReference type="PANTHER" id="PTHR32322:SF2">
    <property type="entry name" value="EAMA DOMAIN-CONTAINING PROTEIN"/>
    <property type="match status" value="1"/>
</dbReference>
<sequence length="324" mass="34486">MTQQDAPSVQGEVALHAEPGVALHAESAARRETKGLLYGGLGVLMFSLTLPASRIAVGSFGPLLVGPGRALLAALFAILALAIGRSPVPHRRQFASLGLISFGTIFGFPYLSAWAMDRLPASHGAVELALMPLFTAGASTLRNGERPSGRFWLFSFFGALTVIVYTLLSGVGGVHMADLALLFAAILVSFSYAEGGRLAREIGSWQVIAWSVIVALPGVIPLVIFALSKRGDAILLHASPAAWWSLLYLGFISQFIGFIAWYRGMEIAGVARVSQMQFIQPFLTLLFSWLLLGERLSLATVIASLIVVGLVIAGKRAAIGRRVS</sequence>
<evidence type="ECO:0000256" key="4">
    <source>
        <dbReference type="ARBA" id="ARBA00022989"/>
    </source>
</evidence>
<accession>A0A1V4EWV6</accession>
<evidence type="ECO:0000259" key="7">
    <source>
        <dbReference type="Pfam" id="PF00892"/>
    </source>
</evidence>
<feature type="transmembrane region" description="Helical" evidence="6">
    <location>
        <begin position="63"/>
        <end position="82"/>
    </location>
</feature>
<feature type="transmembrane region" description="Helical" evidence="6">
    <location>
        <begin position="205"/>
        <end position="227"/>
    </location>
</feature>
<comment type="similarity">
    <text evidence="2">Belongs to the EamA transporter family.</text>
</comment>
<dbReference type="SUPFAM" id="SSF103481">
    <property type="entry name" value="Multidrug resistance efflux transporter EmrE"/>
    <property type="match status" value="2"/>
</dbReference>
<keyword evidence="4 6" id="KW-1133">Transmembrane helix</keyword>
<feature type="transmembrane region" description="Helical" evidence="6">
    <location>
        <begin position="242"/>
        <end position="262"/>
    </location>
</feature>
<proteinExistence type="inferred from homology"/>
<feature type="transmembrane region" description="Helical" evidence="6">
    <location>
        <begin position="151"/>
        <end position="168"/>
    </location>
</feature>
<evidence type="ECO:0000256" key="5">
    <source>
        <dbReference type="ARBA" id="ARBA00023136"/>
    </source>
</evidence>
<dbReference type="InterPro" id="IPR050638">
    <property type="entry name" value="AA-Vitamin_Transporters"/>
</dbReference>
<dbReference type="PANTHER" id="PTHR32322">
    <property type="entry name" value="INNER MEMBRANE TRANSPORTER"/>
    <property type="match status" value="1"/>
</dbReference>
<feature type="transmembrane region" description="Helical" evidence="6">
    <location>
        <begin position="296"/>
        <end position="314"/>
    </location>
</feature>
<evidence type="ECO:0000313" key="9">
    <source>
        <dbReference type="Proteomes" id="UP000190229"/>
    </source>
</evidence>
<evidence type="ECO:0000256" key="6">
    <source>
        <dbReference type="SAM" id="Phobius"/>
    </source>
</evidence>
<dbReference type="InterPro" id="IPR037185">
    <property type="entry name" value="EmrE-like"/>
</dbReference>
<feature type="transmembrane region" description="Helical" evidence="6">
    <location>
        <begin position="94"/>
        <end position="115"/>
    </location>
</feature>
<name>A0A1V4EWV6_9BACL</name>
<protein>
    <submittedName>
        <fullName evidence="8">EamA family transporter</fullName>
    </submittedName>
</protein>
<feature type="transmembrane region" description="Helical" evidence="6">
    <location>
        <begin position="174"/>
        <end position="193"/>
    </location>
</feature>
<dbReference type="RefSeq" id="WP_079289743.1">
    <property type="nucleotide sequence ID" value="NZ_MWPS01000003.1"/>
</dbReference>
<feature type="transmembrane region" description="Helical" evidence="6">
    <location>
        <begin position="36"/>
        <end position="57"/>
    </location>
</feature>
<evidence type="ECO:0000256" key="1">
    <source>
        <dbReference type="ARBA" id="ARBA00004127"/>
    </source>
</evidence>
<gene>
    <name evidence="8" type="ORF">B2M26_01425</name>
</gene>
<dbReference type="InterPro" id="IPR000620">
    <property type="entry name" value="EamA_dom"/>
</dbReference>
<dbReference type="AlphaFoldDB" id="A0A1V4EWV6"/>
<keyword evidence="9" id="KW-1185">Reference proteome</keyword>
<dbReference type="EMBL" id="MWPS01000003">
    <property type="protein sequence ID" value="OPG17423.1"/>
    <property type="molecule type" value="Genomic_DNA"/>
</dbReference>
<evidence type="ECO:0000256" key="3">
    <source>
        <dbReference type="ARBA" id="ARBA00022692"/>
    </source>
</evidence>